<evidence type="ECO:0000313" key="2">
    <source>
        <dbReference type="Proteomes" id="UP001218188"/>
    </source>
</evidence>
<evidence type="ECO:0008006" key="3">
    <source>
        <dbReference type="Google" id="ProtNLM"/>
    </source>
</evidence>
<organism evidence="1 2">
    <name type="scientific">Mycena alexandri</name>
    <dbReference type="NCBI Taxonomy" id="1745969"/>
    <lineage>
        <taxon>Eukaryota</taxon>
        <taxon>Fungi</taxon>
        <taxon>Dikarya</taxon>
        <taxon>Basidiomycota</taxon>
        <taxon>Agaricomycotina</taxon>
        <taxon>Agaricomycetes</taxon>
        <taxon>Agaricomycetidae</taxon>
        <taxon>Agaricales</taxon>
        <taxon>Marasmiineae</taxon>
        <taxon>Mycenaceae</taxon>
        <taxon>Mycena</taxon>
    </lineage>
</organism>
<dbReference type="EMBL" id="JARJCM010000008">
    <property type="protein sequence ID" value="KAJ7043838.1"/>
    <property type="molecule type" value="Genomic_DNA"/>
</dbReference>
<name>A0AAD6X985_9AGAR</name>
<protein>
    <recommendedName>
        <fullName evidence="3">F-box domain-containing protein</fullName>
    </recommendedName>
</protein>
<proteinExistence type="predicted"/>
<dbReference type="Proteomes" id="UP001218188">
    <property type="component" value="Unassembled WGS sequence"/>
</dbReference>
<evidence type="ECO:0000313" key="1">
    <source>
        <dbReference type="EMBL" id="KAJ7043838.1"/>
    </source>
</evidence>
<reference evidence="1" key="1">
    <citation type="submission" date="2023-03" db="EMBL/GenBank/DDBJ databases">
        <title>Massive genome expansion in bonnet fungi (Mycena s.s.) driven by repeated elements and novel gene families across ecological guilds.</title>
        <authorList>
            <consortium name="Lawrence Berkeley National Laboratory"/>
            <person name="Harder C.B."/>
            <person name="Miyauchi S."/>
            <person name="Viragh M."/>
            <person name="Kuo A."/>
            <person name="Thoen E."/>
            <person name="Andreopoulos B."/>
            <person name="Lu D."/>
            <person name="Skrede I."/>
            <person name="Drula E."/>
            <person name="Henrissat B."/>
            <person name="Morin E."/>
            <person name="Kohler A."/>
            <person name="Barry K."/>
            <person name="LaButti K."/>
            <person name="Morin E."/>
            <person name="Salamov A."/>
            <person name="Lipzen A."/>
            <person name="Mereny Z."/>
            <person name="Hegedus B."/>
            <person name="Baldrian P."/>
            <person name="Stursova M."/>
            <person name="Weitz H."/>
            <person name="Taylor A."/>
            <person name="Grigoriev I.V."/>
            <person name="Nagy L.G."/>
            <person name="Martin F."/>
            <person name="Kauserud H."/>
        </authorList>
    </citation>
    <scope>NUCLEOTIDE SEQUENCE</scope>
    <source>
        <strain evidence="1">CBHHK200</strain>
    </source>
</reference>
<keyword evidence="2" id="KW-1185">Reference proteome</keyword>
<comment type="caution">
    <text evidence="1">The sequence shown here is derived from an EMBL/GenBank/DDBJ whole genome shotgun (WGS) entry which is preliminary data.</text>
</comment>
<sequence>MGTLLLCKICRAWRHIAITTPSLWNVLSLRLKTRPLSDWVSTWLDRSRSFPVHLRMTWDEKALPNVINPVISLFQSHLHHTAALWIDGLDIEDQSIVNDSYSLATFPAVESAYAPLLSVVGVDLPPNSAWDWIRDACRASPCLSSLTSSKFSLDWFPVMNLTKLRLLEPVPMWTVFQILEHAAGLQEISFDVDGPSVTCSTGNVLVMESISRIELTSSVHLGQFLDQVSFPGVVTISIYQIITWPGAQFQSFLSRSSCILKSFSLYDVQIPEIQIIGCLEHKACNRLESLVVSDCEPPAASALLQHLTYHEHPFPCSHLTSIEFGNIVSADGLLATLVESRFSTAVTVPSGVSAPARLEKVEFSFFDGIFGMSRYSHQHDWLRMEALDSEESKLEIIWPEEII</sequence>
<accession>A0AAD6X985</accession>
<dbReference type="AlphaFoldDB" id="A0AAD6X985"/>
<gene>
    <name evidence="1" type="ORF">C8F04DRAFT_679888</name>
</gene>